<organism evidence="7 8">
    <name type="scientific">Devosia algicola</name>
    <dbReference type="NCBI Taxonomy" id="3026418"/>
    <lineage>
        <taxon>Bacteria</taxon>
        <taxon>Pseudomonadati</taxon>
        <taxon>Pseudomonadota</taxon>
        <taxon>Alphaproteobacteria</taxon>
        <taxon>Hyphomicrobiales</taxon>
        <taxon>Devosiaceae</taxon>
        <taxon>Devosia</taxon>
    </lineage>
</organism>
<dbReference type="PANTHER" id="PTHR33507">
    <property type="entry name" value="INNER MEMBRANE PROTEIN YBBJ"/>
    <property type="match status" value="1"/>
</dbReference>
<keyword evidence="2 5" id="KW-0812">Transmembrane</keyword>
<keyword evidence="4 5" id="KW-0472">Membrane</keyword>
<dbReference type="Gene3D" id="2.40.50.140">
    <property type="entry name" value="Nucleic acid-binding proteins"/>
    <property type="match status" value="1"/>
</dbReference>
<keyword evidence="8" id="KW-1185">Reference proteome</keyword>
<evidence type="ECO:0000259" key="6">
    <source>
        <dbReference type="Pfam" id="PF01957"/>
    </source>
</evidence>
<evidence type="ECO:0000313" key="8">
    <source>
        <dbReference type="Proteomes" id="UP001220530"/>
    </source>
</evidence>
<gene>
    <name evidence="7" type="ORF">PSQ19_10225</name>
</gene>
<evidence type="ECO:0000313" key="7">
    <source>
        <dbReference type="EMBL" id="WDR01236.1"/>
    </source>
</evidence>
<dbReference type="RefSeq" id="WP_282217647.1">
    <property type="nucleotide sequence ID" value="NZ_CP118246.1"/>
</dbReference>
<evidence type="ECO:0000256" key="2">
    <source>
        <dbReference type="ARBA" id="ARBA00022692"/>
    </source>
</evidence>
<proteinExistence type="predicted"/>
<protein>
    <submittedName>
        <fullName evidence="7">NfeD family protein</fullName>
    </submittedName>
</protein>
<evidence type="ECO:0000256" key="3">
    <source>
        <dbReference type="ARBA" id="ARBA00022989"/>
    </source>
</evidence>
<name>A0ABY7YIZ4_9HYPH</name>
<feature type="domain" description="NfeD-like C-terminal" evidence="6">
    <location>
        <begin position="93"/>
        <end position="148"/>
    </location>
</feature>
<dbReference type="PANTHER" id="PTHR33507:SF3">
    <property type="entry name" value="INNER MEMBRANE PROTEIN YBBJ"/>
    <property type="match status" value="1"/>
</dbReference>
<dbReference type="EMBL" id="CP118246">
    <property type="protein sequence ID" value="WDR01236.1"/>
    <property type="molecule type" value="Genomic_DNA"/>
</dbReference>
<dbReference type="Proteomes" id="UP001220530">
    <property type="component" value="Chromosome"/>
</dbReference>
<feature type="transmembrane region" description="Helical" evidence="5">
    <location>
        <begin position="57"/>
        <end position="76"/>
    </location>
</feature>
<keyword evidence="3 5" id="KW-1133">Transmembrane helix</keyword>
<dbReference type="Pfam" id="PF01957">
    <property type="entry name" value="NfeD"/>
    <property type="match status" value="1"/>
</dbReference>
<evidence type="ECO:0000256" key="5">
    <source>
        <dbReference type="SAM" id="Phobius"/>
    </source>
</evidence>
<comment type="subcellular location">
    <subcellularLocation>
        <location evidence="1">Membrane</location>
        <topology evidence="1">Multi-pass membrane protein</topology>
    </subcellularLocation>
</comment>
<sequence length="149" mass="16713">MEVVDFIGQYGAWSWIVAGLILFALELMVPGGFLLWLGISGIVTGVIVMVQPMDWPWQWLVFGVLGLVSISLWVRFNRNRHQNSDRPYLNRRAERFVGHEGVLEEPLMNGYGRLALGDTVWRISGPNLPIGTRVRIVGSEGAVLKVEPI</sequence>
<dbReference type="InterPro" id="IPR002810">
    <property type="entry name" value="NfeD-like_C"/>
</dbReference>
<feature type="transmembrane region" description="Helical" evidence="5">
    <location>
        <begin position="6"/>
        <end position="25"/>
    </location>
</feature>
<evidence type="ECO:0000256" key="1">
    <source>
        <dbReference type="ARBA" id="ARBA00004141"/>
    </source>
</evidence>
<evidence type="ECO:0000256" key="4">
    <source>
        <dbReference type="ARBA" id="ARBA00023136"/>
    </source>
</evidence>
<dbReference type="InterPro" id="IPR012340">
    <property type="entry name" value="NA-bd_OB-fold"/>
</dbReference>
<reference evidence="7 8" key="1">
    <citation type="submission" date="2023-02" db="EMBL/GenBank/DDBJ databases">
        <title>Devosia algicola sp. nov., isolated from the phycosphere of marine algae.</title>
        <authorList>
            <person name="Kim J.M."/>
            <person name="Lee J.K."/>
            <person name="Choi B.J."/>
            <person name="Bayburt H."/>
            <person name="Jeon C.O."/>
        </authorList>
    </citation>
    <scope>NUCLEOTIDE SEQUENCE [LARGE SCALE GENOMIC DNA]</scope>
    <source>
        <strain evidence="7 8">G20-9</strain>
    </source>
</reference>
<dbReference type="InterPro" id="IPR052165">
    <property type="entry name" value="Membrane_assoc_protease"/>
</dbReference>
<accession>A0ABY7YIZ4</accession>